<evidence type="ECO:0000313" key="2">
    <source>
        <dbReference type="Proteomes" id="UP000269044"/>
    </source>
</evidence>
<dbReference type="RefSeq" id="WP_051122559.1">
    <property type="nucleotide sequence ID" value="NZ_RBRA01000073.1"/>
</dbReference>
<sequence length="59" mass="6744">MRYQNLPIVTRQARAQLGDCLLGVRFPQPGKRTYSVASNGRSESDLPLRRMLDYYLSLA</sequence>
<reference evidence="1 2" key="1">
    <citation type="submission" date="2018-08" db="EMBL/GenBank/DDBJ databases">
        <title>Recombination of ecologically and evolutionarily significant loci maintains genetic cohesion in the Pseudomonas syringae species complex.</title>
        <authorList>
            <person name="Dillon M."/>
            <person name="Thakur S."/>
            <person name="Almeida R.N.D."/>
            <person name="Weir B.S."/>
            <person name="Guttman D.S."/>
        </authorList>
    </citation>
    <scope>NUCLEOTIDE SEQUENCE [LARGE SCALE GENOMIC DNA]</scope>
    <source>
        <strain evidence="1 2">ICMP 13052</strain>
    </source>
</reference>
<comment type="caution">
    <text evidence="1">The sequence shown here is derived from an EMBL/GenBank/DDBJ whole genome shotgun (WGS) entry which is preliminary data.</text>
</comment>
<dbReference type="EMBL" id="RBRA01000073">
    <property type="protein sequence ID" value="RMQ26875.1"/>
    <property type="molecule type" value="Genomic_DNA"/>
</dbReference>
<proteinExistence type="predicted"/>
<protein>
    <submittedName>
        <fullName evidence="1">Uncharacterized protein</fullName>
    </submittedName>
</protein>
<accession>A0A3M4KCI6</accession>
<dbReference type="AlphaFoldDB" id="A0A3M4KCI6"/>
<gene>
    <name evidence="1" type="ORF">ALQ08_01982</name>
</gene>
<evidence type="ECO:0000313" key="1">
    <source>
        <dbReference type="EMBL" id="RMQ26875.1"/>
    </source>
</evidence>
<name>A0A3M4KCI6_9PSED</name>
<dbReference type="Proteomes" id="UP000269044">
    <property type="component" value="Unassembled WGS sequence"/>
</dbReference>
<organism evidence="1 2">
    <name type="scientific">Pseudomonas syringae pv. delphinii</name>
    <dbReference type="NCBI Taxonomy" id="192088"/>
    <lineage>
        <taxon>Bacteria</taxon>
        <taxon>Pseudomonadati</taxon>
        <taxon>Pseudomonadota</taxon>
        <taxon>Gammaproteobacteria</taxon>
        <taxon>Pseudomonadales</taxon>
        <taxon>Pseudomonadaceae</taxon>
        <taxon>Pseudomonas</taxon>
    </lineage>
</organism>